<reference evidence="7" key="2">
    <citation type="submission" date="2015-06" db="UniProtKB">
        <authorList>
            <consortium name="EnsemblMetazoa"/>
        </authorList>
    </citation>
    <scope>IDENTIFICATION</scope>
</reference>
<dbReference type="InterPro" id="IPR000734">
    <property type="entry name" value="TAG_lipase"/>
</dbReference>
<keyword evidence="3" id="KW-0964">Secreted</keyword>
<evidence type="ECO:0000313" key="8">
    <source>
        <dbReference type="Proteomes" id="UP000015104"/>
    </source>
</evidence>
<comment type="subcellular location">
    <subcellularLocation>
        <location evidence="1">Secreted</location>
    </subcellularLocation>
</comment>
<feature type="domain" description="Lipase" evidence="6">
    <location>
        <begin position="49"/>
        <end position="338"/>
    </location>
</feature>
<dbReference type="eggNOG" id="ENOG502QUK7">
    <property type="taxonomic scope" value="Eukaryota"/>
</dbReference>
<dbReference type="GO" id="GO:0005615">
    <property type="term" value="C:extracellular space"/>
    <property type="evidence" value="ECO:0007669"/>
    <property type="project" value="TreeGrafter"/>
</dbReference>
<protein>
    <recommendedName>
        <fullName evidence="6">Lipase domain-containing protein</fullName>
    </recommendedName>
</protein>
<dbReference type="EMBL" id="CAEY01001939">
    <property type="status" value="NOT_ANNOTATED_CDS"/>
    <property type="molecule type" value="Genomic_DNA"/>
</dbReference>
<dbReference type="HOGENOM" id="CLU_027171_0_0_1"/>
<evidence type="ECO:0000256" key="1">
    <source>
        <dbReference type="ARBA" id="ARBA00004613"/>
    </source>
</evidence>
<proteinExistence type="inferred from homology"/>
<evidence type="ECO:0000256" key="3">
    <source>
        <dbReference type="ARBA" id="ARBA00022525"/>
    </source>
</evidence>
<dbReference type="Proteomes" id="UP000015104">
    <property type="component" value="Unassembled WGS sequence"/>
</dbReference>
<organism evidence="7 8">
    <name type="scientific">Tetranychus urticae</name>
    <name type="common">Two-spotted spider mite</name>
    <dbReference type="NCBI Taxonomy" id="32264"/>
    <lineage>
        <taxon>Eukaryota</taxon>
        <taxon>Metazoa</taxon>
        <taxon>Ecdysozoa</taxon>
        <taxon>Arthropoda</taxon>
        <taxon>Chelicerata</taxon>
        <taxon>Arachnida</taxon>
        <taxon>Acari</taxon>
        <taxon>Acariformes</taxon>
        <taxon>Trombidiformes</taxon>
        <taxon>Prostigmata</taxon>
        <taxon>Eleutherengona</taxon>
        <taxon>Raphignathae</taxon>
        <taxon>Tetranychoidea</taxon>
        <taxon>Tetranychidae</taxon>
        <taxon>Tetranychus</taxon>
    </lineage>
</organism>
<dbReference type="SUPFAM" id="SSF53474">
    <property type="entry name" value="alpha/beta-Hydrolases"/>
    <property type="match status" value="1"/>
</dbReference>
<evidence type="ECO:0000259" key="6">
    <source>
        <dbReference type="Pfam" id="PF00151"/>
    </source>
</evidence>
<dbReference type="GO" id="GO:0016042">
    <property type="term" value="P:lipid catabolic process"/>
    <property type="evidence" value="ECO:0007669"/>
    <property type="project" value="TreeGrafter"/>
</dbReference>
<feature type="signal peptide" evidence="5">
    <location>
        <begin position="1"/>
        <end position="27"/>
    </location>
</feature>
<comment type="similarity">
    <text evidence="2 4">Belongs to the AB hydrolase superfamily. Lipase family.</text>
</comment>
<name>T1KAH2_TETUR</name>
<dbReference type="GO" id="GO:0016298">
    <property type="term" value="F:lipase activity"/>
    <property type="evidence" value="ECO:0007669"/>
    <property type="project" value="InterPro"/>
</dbReference>
<dbReference type="EnsemblMetazoa" id="tetur08g00380.1">
    <property type="protein sequence ID" value="tetur08g00380.1"/>
    <property type="gene ID" value="tetur08g00380"/>
</dbReference>
<dbReference type="PANTHER" id="PTHR11610">
    <property type="entry name" value="LIPASE"/>
    <property type="match status" value="1"/>
</dbReference>
<dbReference type="InterPro" id="IPR013818">
    <property type="entry name" value="Lipase"/>
</dbReference>
<dbReference type="Pfam" id="PF00151">
    <property type="entry name" value="Lipase"/>
    <property type="match status" value="1"/>
</dbReference>
<keyword evidence="5" id="KW-0732">Signal</keyword>
<keyword evidence="8" id="KW-1185">Reference proteome</keyword>
<dbReference type="Gene3D" id="3.40.50.1820">
    <property type="entry name" value="alpha/beta hydrolase"/>
    <property type="match status" value="1"/>
</dbReference>
<reference evidence="8" key="1">
    <citation type="submission" date="2011-08" db="EMBL/GenBank/DDBJ databases">
        <authorList>
            <person name="Rombauts S."/>
        </authorList>
    </citation>
    <scope>NUCLEOTIDE SEQUENCE</scope>
    <source>
        <strain evidence="8">London</strain>
    </source>
</reference>
<evidence type="ECO:0000256" key="4">
    <source>
        <dbReference type="RuleBase" id="RU004262"/>
    </source>
</evidence>
<evidence type="ECO:0000256" key="5">
    <source>
        <dbReference type="SAM" id="SignalP"/>
    </source>
</evidence>
<evidence type="ECO:0000313" key="7">
    <source>
        <dbReference type="EnsemblMetazoa" id="tetur08g00380.1"/>
    </source>
</evidence>
<sequence>MLKQLKGQFKIILLCFLLVNNPILSDGQDLNEVCYEIFGCFKWTRFIFFTPDSPEKIGAIFRVYTAEDPIESRQINYHNSSNYDIFNETTSVVFIIHGWLDNGQESRYTNLFTPLLAKYDVVVSVDWSKAASGLLYPKNVANCQLTGREIGYLLYRLQTERGLDLSRVHLVGFSLGAHIAGLAGRWLKQQYSLTLGRITGLDAAGPFIDGTIIQIKKSDAVYVDGIHTSSGSIASVVLGRLGTKTPFGHKDFYPNGGSDQPFCPFPFLNMTCRHYAAIDFFLSSINQCEYKSTKCESWKQFTSDKCDEPHTIARMGLKSNEDSGEGSFYLSTGKDYPYC</sequence>
<dbReference type="InterPro" id="IPR029058">
    <property type="entry name" value="AB_hydrolase_fold"/>
</dbReference>
<dbReference type="STRING" id="32264.T1KAH2"/>
<evidence type="ECO:0000256" key="2">
    <source>
        <dbReference type="ARBA" id="ARBA00010701"/>
    </source>
</evidence>
<accession>T1KAH2</accession>
<dbReference type="AlphaFoldDB" id="T1KAH2"/>
<feature type="chain" id="PRO_5004580458" description="Lipase domain-containing protein" evidence="5">
    <location>
        <begin position="28"/>
        <end position="339"/>
    </location>
</feature>
<dbReference type="PRINTS" id="PR00821">
    <property type="entry name" value="TAGLIPASE"/>
</dbReference>